<evidence type="ECO:0000256" key="3">
    <source>
        <dbReference type="ARBA" id="ARBA00022741"/>
    </source>
</evidence>
<feature type="domain" description="Pyridoxamine kinase/Phosphomethylpyrimidine kinase" evidence="6">
    <location>
        <begin position="75"/>
        <end position="263"/>
    </location>
</feature>
<dbReference type="AlphaFoldDB" id="A0A096CQ07"/>
<dbReference type="NCBIfam" id="NF005491">
    <property type="entry name" value="PRK07105.1"/>
    <property type="match status" value="1"/>
</dbReference>
<dbReference type="Pfam" id="PF08543">
    <property type="entry name" value="Phos_pyr_kin"/>
    <property type="match status" value="1"/>
</dbReference>
<evidence type="ECO:0000256" key="2">
    <source>
        <dbReference type="ARBA" id="ARBA00022679"/>
    </source>
</evidence>
<organism evidence="7 8">
    <name type="scientific">Flavonifractor plautii 1_3_50AFAA</name>
    <dbReference type="NCBI Taxonomy" id="742738"/>
    <lineage>
        <taxon>Bacteria</taxon>
        <taxon>Bacillati</taxon>
        <taxon>Bacillota</taxon>
        <taxon>Clostridia</taxon>
        <taxon>Eubacteriales</taxon>
        <taxon>Oscillospiraceae</taxon>
        <taxon>Flavonifractor</taxon>
    </lineage>
</organism>
<evidence type="ECO:0000313" key="7">
    <source>
        <dbReference type="EMBL" id="KGF56852.1"/>
    </source>
</evidence>
<dbReference type="PANTHER" id="PTHR10534">
    <property type="entry name" value="PYRIDOXAL KINASE"/>
    <property type="match status" value="1"/>
</dbReference>
<dbReference type="EC" id="2.7.1.35" evidence="1"/>
<keyword evidence="3" id="KW-0547">Nucleotide-binding</keyword>
<evidence type="ECO:0000313" key="8">
    <source>
        <dbReference type="Proteomes" id="UP000029585"/>
    </source>
</evidence>
<dbReference type="SUPFAM" id="SSF53613">
    <property type="entry name" value="Ribokinase-like"/>
    <property type="match status" value="1"/>
</dbReference>
<evidence type="ECO:0000259" key="6">
    <source>
        <dbReference type="Pfam" id="PF08543"/>
    </source>
</evidence>
<dbReference type="GO" id="GO:0009443">
    <property type="term" value="P:pyridoxal 5'-phosphate salvage"/>
    <property type="evidence" value="ECO:0007669"/>
    <property type="project" value="InterPro"/>
</dbReference>
<evidence type="ECO:0000256" key="5">
    <source>
        <dbReference type="ARBA" id="ARBA00022840"/>
    </source>
</evidence>
<dbReference type="InterPro" id="IPR029056">
    <property type="entry name" value="Ribokinase-like"/>
</dbReference>
<dbReference type="GeneID" id="63972116"/>
<dbReference type="GO" id="GO:0005829">
    <property type="term" value="C:cytosol"/>
    <property type="evidence" value="ECO:0007669"/>
    <property type="project" value="TreeGrafter"/>
</dbReference>
<keyword evidence="2" id="KW-0808">Transferase</keyword>
<keyword evidence="5" id="KW-0067">ATP-binding</keyword>
<dbReference type="HOGENOM" id="CLU_046496_2_0_9"/>
<dbReference type="PANTHER" id="PTHR10534:SF2">
    <property type="entry name" value="PYRIDOXAL KINASE"/>
    <property type="match status" value="1"/>
</dbReference>
<dbReference type="Proteomes" id="UP000029585">
    <property type="component" value="Unassembled WGS sequence"/>
</dbReference>
<evidence type="ECO:0000256" key="1">
    <source>
        <dbReference type="ARBA" id="ARBA00012104"/>
    </source>
</evidence>
<reference evidence="7 8" key="1">
    <citation type="submission" date="2011-08" db="EMBL/GenBank/DDBJ databases">
        <title>The Genome Sequence of Clostridium orbiscindens 1_3_50AFAA.</title>
        <authorList>
            <consortium name="The Broad Institute Genome Sequencing Platform"/>
            <person name="Earl A."/>
            <person name="Ward D."/>
            <person name="Feldgarden M."/>
            <person name="Gevers D."/>
            <person name="Daigneault M."/>
            <person name="Strauss J."/>
            <person name="Allen-Vercoe E."/>
            <person name="Young S.K."/>
            <person name="Zeng Q."/>
            <person name="Gargeya S."/>
            <person name="Fitzgerald M."/>
            <person name="Haas B."/>
            <person name="Abouelleil A."/>
            <person name="Alvarado L."/>
            <person name="Arachchi H.M."/>
            <person name="Berlin A."/>
            <person name="Brown A."/>
            <person name="Chapman S.B."/>
            <person name="Chen Z."/>
            <person name="Dunbar C."/>
            <person name="Freedman E."/>
            <person name="Gearin G."/>
            <person name="Gellesch M."/>
            <person name="Goldberg J."/>
            <person name="Griggs A."/>
            <person name="Gujja S."/>
            <person name="Heiman D."/>
            <person name="Howarth C."/>
            <person name="Larson L."/>
            <person name="Lui A."/>
            <person name="MacDonald P.J.P."/>
            <person name="Montmayeur A."/>
            <person name="Murphy C."/>
            <person name="Neiman D."/>
            <person name="Pearson M."/>
            <person name="Priest M."/>
            <person name="Roberts A."/>
            <person name="Saif S."/>
            <person name="Shea T."/>
            <person name="Shenoy N."/>
            <person name="Sisk P."/>
            <person name="Stolte C."/>
            <person name="Sykes S."/>
            <person name="Wortman J."/>
            <person name="Nusbaum C."/>
            <person name="Birren B."/>
        </authorList>
    </citation>
    <scope>NUCLEOTIDE SEQUENCE [LARGE SCALE GENOMIC DNA]</scope>
    <source>
        <strain evidence="7 8">1_3_50AFAA</strain>
    </source>
</reference>
<sequence>MKRAPRIAAIQDISGFGRCSTTVVLPVLAAMGGECCPLLTACLSAHTAFPASEKATFLDLTGQMAGTAAHWAELGVTFDAIYSGFLGSAGQIGLIEDFYRQFRREGTLVLVDPVMGDHGKPYRTYTPELCGRMRDLAAQADVITPNLTEAALLLEEDYADLPRDEEGLRAWLERLSLDGRRSVVLTGVSLRPGAIGAGCFDRATGRIRFAMARQEPAQFPGTGDLFASVVLGAMLRGEPLETAAQRAAEFVQRCAAHTLALGTPVLEGVQFEPLLGELMQR</sequence>
<proteinExistence type="predicted"/>
<keyword evidence="4" id="KW-0418">Kinase</keyword>
<dbReference type="GO" id="GO:0005524">
    <property type="term" value="F:ATP binding"/>
    <property type="evidence" value="ECO:0007669"/>
    <property type="project" value="UniProtKB-KW"/>
</dbReference>
<dbReference type="eggNOG" id="COG2240">
    <property type="taxonomic scope" value="Bacteria"/>
</dbReference>
<accession>A0A096CQ07</accession>
<dbReference type="PATRIC" id="fig|742738.3.peg.711"/>
<dbReference type="InterPro" id="IPR013749">
    <property type="entry name" value="PM/HMP-P_kinase-1"/>
</dbReference>
<dbReference type="GO" id="GO:0008478">
    <property type="term" value="F:pyridoxal kinase activity"/>
    <property type="evidence" value="ECO:0007669"/>
    <property type="project" value="UniProtKB-EC"/>
</dbReference>
<name>A0A096CQ07_FLAPL</name>
<dbReference type="Gene3D" id="3.40.1190.20">
    <property type="match status" value="1"/>
</dbReference>
<protein>
    <recommendedName>
        <fullName evidence="1">pyridoxal kinase</fullName>
        <ecNumber evidence="1">2.7.1.35</ecNumber>
    </recommendedName>
</protein>
<gene>
    <name evidence="7" type="ORF">HMPREF9460_00680</name>
</gene>
<keyword evidence="8" id="KW-1185">Reference proteome</keyword>
<dbReference type="InterPro" id="IPR004625">
    <property type="entry name" value="PyrdxlKinase"/>
</dbReference>
<dbReference type="EMBL" id="ADLO01000026">
    <property type="protein sequence ID" value="KGF56852.1"/>
    <property type="molecule type" value="Genomic_DNA"/>
</dbReference>
<dbReference type="CDD" id="cd01173">
    <property type="entry name" value="pyridoxal_pyridoxamine_kinase"/>
    <property type="match status" value="1"/>
</dbReference>
<dbReference type="RefSeq" id="WP_007493340.1">
    <property type="nucleotide sequence ID" value="NZ_KN174161.1"/>
</dbReference>
<comment type="caution">
    <text evidence="7">The sequence shown here is derived from an EMBL/GenBank/DDBJ whole genome shotgun (WGS) entry which is preliminary data.</text>
</comment>
<evidence type="ECO:0000256" key="4">
    <source>
        <dbReference type="ARBA" id="ARBA00022777"/>
    </source>
</evidence>